<dbReference type="EMBL" id="JAVDPY010000005">
    <property type="protein sequence ID" value="MDR6334613.1"/>
    <property type="molecule type" value="Genomic_DNA"/>
</dbReference>
<comment type="similarity">
    <text evidence="1 5">Belongs to the glutathione peroxidase family.</text>
</comment>
<gene>
    <name evidence="6" type="primary">btuE</name>
    <name evidence="7" type="ORF">GGQ86_003095</name>
    <name evidence="6" type="ORF">XFLAVUS301_30400</name>
</gene>
<feature type="active site" evidence="4">
    <location>
        <position position="37"/>
    </location>
</feature>
<evidence type="ECO:0000313" key="9">
    <source>
        <dbReference type="Proteomes" id="UP001245370"/>
    </source>
</evidence>
<evidence type="ECO:0000256" key="4">
    <source>
        <dbReference type="PIRSR" id="PIRSR000303-1"/>
    </source>
</evidence>
<comment type="caution">
    <text evidence="6">The sequence shown here is derived from an EMBL/GenBank/DDBJ whole genome shotgun (WGS) entry which is preliminary data.</text>
</comment>
<dbReference type="CDD" id="cd00340">
    <property type="entry name" value="GSH_Peroxidase"/>
    <property type="match status" value="1"/>
</dbReference>
<reference evidence="7 9" key="2">
    <citation type="submission" date="2023-07" db="EMBL/GenBank/DDBJ databases">
        <title>Genomic Encyclopedia of Type Strains, Phase IV (KMG-IV): sequencing the most valuable type-strain genomes for metagenomic binning, comparative biology and taxonomic classification.</title>
        <authorList>
            <person name="Goeker M."/>
        </authorList>
    </citation>
    <scope>NUCLEOTIDE SEQUENCE [LARGE SCALE GENOMIC DNA]</scope>
    <source>
        <strain evidence="7 9">DSM 338</strain>
    </source>
</reference>
<dbReference type="PANTHER" id="PTHR11592:SF40">
    <property type="entry name" value="THIOREDOXIN_GLUTATHIONE PEROXIDASE BTUE"/>
    <property type="match status" value="1"/>
</dbReference>
<dbReference type="AlphaFoldDB" id="A0A9W6CJ32"/>
<reference evidence="6" key="1">
    <citation type="submission" date="2022-12" db="EMBL/GenBank/DDBJ databases">
        <title>Reference genome sequencing for broad-spectrum identification of bacterial and archaeal isolates by mass spectrometry.</title>
        <authorList>
            <person name="Sekiguchi Y."/>
            <person name="Tourlousse D.M."/>
        </authorList>
    </citation>
    <scope>NUCLEOTIDE SEQUENCE</scope>
    <source>
        <strain evidence="6">301</strain>
    </source>
</reference>
<evidence type="ECO:0000256" key="2">
    <source>
        <dbReference type="ARBA" id="ARBA00022559"/>
    </source>
</evidence>
<dbReference type="EMBL" id="BSDO01000004">
    <property type="protein sequence ID" value="GLI23366.1"/>
    <property type="molecule type" value="Genomic_DNA"/>
</dbReference>
<dbReference type="FunFam" id="3.40.30.10:FF:000010">
    <property type="entry name" value="Glutathione peroxidase"/>
    <property type="match status" value="1"/>
</dbReference>
<keyword evidence="9" id="KW-1185">Reference proteome</keyword>
<keyword evidence="3 5" id="KW-0560">Oxidoreductase</keyword>
<dbReference type="Pfam" id="PF00255">
    <property type="entry name" value="GSHPx"/>
    <property type="match status" value="1"/>
</dbReference>
<proteinExistence type="inferred from homology"/>
<accession>A0A9W6CJ32</accession>
<dbReference type="PROSITE" id="PS51355">
    <property type="entry name" value="GLUTATHIONE_PEROXID_3"/>
    <property type="match status" value="1"/>
</dbReference>
<dbReference type="PRINTS" id="PR01011">
    <property type="entry name" value="GLUTPROXDASE"/>
</dbReference>
<sequence length="183" mass="19515">MSQTLFDIPLKRIDGTPATLGEFSGKVLLVVNVASKCGLTPQYAALEKLYEARKDQGLEILGFPANDFAGQEPGTESEIASFCSLTYGVTFPMFEKISVTGTTRHPLYDALVAAQPEAEGAEAMRALLSSRGRSAPATSDVIWNFEKFVVGRDGRVVARFAPNVAPDDERVSQALDAALSAAG</sequence>
<dbReference type="InterPro" id="IPR000889">
    <property type="entry name" value="Glutathione_peroxidase"/>
</dbReference>
<evidence type="ECO:0000313" key="8">
    <source>
        <dbReference type="Proteomes" id="UP001144397"/>
    </source>
</evidence>
<dbReference type="PROSITE" id="PS00460">
    <property type="entry name" value="GLUTATHIONE_PEROXID_1"/>
    <property type="match status" value="1"/>
</dbReference>
<dbReference type="InterPro" id="IPR036249">
    <property type="entry name" value="Thioredoxin-like_sf"/>
</dbReference>
<evidence type="ECO:0000313" key="7">
    <source>
        <dbReference type="EMBL" id="MDR6334613.1"/>
    </source>
</evidence>
<name>A0A9W6CJ32_XANFL</name>
<evidence type="ECO:0000256" key="5">
    <source>
        <dbReference type="RuleBase" id="RU000499"/>
    </source>
</evidence>
<protein>
    <recommendedName>
        <fullName evidence="5">Glutathione peroxidase</fullName>
    </recommendedName>
</protein>
<evidence type="ECO:0000313" key="6">
    <source>
        <dbReference type="EMBL" id="GLI23366.1"/>
    </source>
</evidence>
<dbReference type="InterPro" id="IPR029759">
    <property type="entry name" value="GPX_AS"/>
</dbReference>
<dbReference type="PIRSF" id="PIRSF000303">
    <property type="entry name" value="Glutathion_perox"/>
    <property type="match status" value="1"/>
</dbReference>
<dbReference type="Proteomes" id="UP001245370">
    <property type="component" value="Unassembled WGS sequence"/>
</dbReference>
<evidence type="ECO:0000256" key="3">
    <source>
        <dbReference type="ARBA" id="ARBA00023002"/>
    </source>
</evidence>
<dbReference type="GO" id="GO:0004601">
    <property type="term" value="F:peroxidase activity"/>
    <property type="evidence" value="ECO:0007669"/>
    <property type="project" value="UniProtKB-KW"/>
</dbReference>
<dbReference type="Proteomes" id="UP001144397">
    <property type="component" value="Unassembled WGS sequence"/>
</dbReference>
<organism evidence="6 8">
    <name type="scientific">Xanthobacter flavus</name>
    <dbReference type="NCBI Taxonomy" id="281"/>
    <lineage>
        <taxon>Bacteria</taxon>
        <taxon>Pseudomonadati</taxon>
        <taxon>Pseudomonadota</taxon>
        <taxon>Alphaproteobacteria</taxon>
        <taxon>Hyphomicrobiales</taxon>
        <taxon>Xanthobacteraceae</taxon>
        <taxon>Xanthobacter</taxon>
    </lineage>
</organism>
<dbReference type="Gene3D" id="3.40.30.10">
    <property type="entry name" value="Glutaredoxin"/>
    <property type="match status" value="1"/>
</dbReference>
<dbReference type="GeneID" id="95763827"/>
<dbReference type="PANTHER" id="PTHR11592">
    <property type="entry name" value="GLUTATHIONE PEROXIDASE"/>
    <property type="match status" value="1"/>
</dbReference>
<keyword evidence="2 5" id="KW-0575">Peroxidase</keyword>
<dbReference type="GO" id="GO:0034599">
    <property type="term" value="P:cellular response to oxidative stress"/>
    <property type="evidence" value="ECO:0007669"/>
    <property type="project" value="TreeGrafter"/>
</dbReference>
<dbReference type="RefSeq" id="WP_281808219.1">
    <property type="nucleotide sequence ID" value="NZ_BSDO01000004.1"/>
</dbReference>
<evidence type="ECO:0000256" key="1">
    <source>
        <dbReference type="ARBA" id="ARBA00006926"/>
    </source>
</evidence>
<dbReference type="SUPFAM" id="SSF52833">
    <property type="entry name" value="Thioredoxin-like"/>
    <property type="match status" value="1"/>
</dbReference>